<dbReference type="EMBL" id="CM055739">
    <property type="protein sequence ID" value="KAJ8004082.1"/>
    <property type="molecule type" value="Genomic_DNA"/>
</dbReference>
<keyword evidence="2" id="KW-1185">Reference proteome</keyword>
<evidence type="ECO:0000313" key="1">
    <source>
        <dbReference type="EMBL" id="KAJ8004082.1"/>
    </source>
</evidence>
<name>A0ACC2GKE1_DALPE</name>
<dbReference type="Proteomes" id="UP001157502">
    <property type="component" value="Chromosome 12"/>
</dbReference>
<protein>
    <submittedName>
        <fullName evidence="1">Uncharacterized protein</fullName>
    </submittedName>
</protein>
<accession>A0ACC2GKE1</accession>
<evidence type="ECO:0000313" key="2">
    <source>
        <dbReference type="Proteomes" id="UP001157502"/>
    </source>
</evidence>
<proteinExistence type="predicted"/>
<reference evidence="1" key="1">
    <citation type="submission" date="2021-05" db="EMBL/GenBank/DDBJ databases">
        <authorList>
            <person name="Pan Q."/>
            <person name="Jouanno E."/>
            <person name="Zahm M."/>
            <person name="Klopp C."/>
            <person name="Cabau C."/>
            <person name="Louis A."/>
            <person name="Berthelot C."/>
            <person name="Parey E."/>
            <person name="Roest Crollius H."/>
            <person name="Montfort J."/>
            <person name="Robinson-Rechavi M."/>
            <person name="Bouchez O."/>
            <person name="Lampietro C."/>
            <person name="Lopez Roques C."/>
            <person name="Donnadieu C."/>
            <person name="Postlethwait J."/>
            <person name="Bobe J."/>
            <person name="Dillon D."/>
            <person name="Chandos A."/>
            <person name="von Hippel F."/>
            <person name="Guiguen Y."/>
        </authorList>
    </citation>
    <scope>NUCLEOTIDE SEQUENCE</scope>
    <source>
        <strain evidence="1">YG-Jan2019</strain>
    </source>
</reference>
<sequence>MQNNFLKLNGSKTELMQIVYIGSYFYLIQLRCLESKMATPFKIPKRKQPTEADSLHMQSPLSRLQDPVGPFESSWCNRSSNGTRPEQVGSLNGHISRAMKESTLRDVCKVRLGPGHPGNGSSSQSTAFQRPGQAPSSSHQLAESDRWRPKRASDTLCRDENQQTGCVPTALKTCRADVSADSVLSVRCSPVESDEELELNASPGREAETDDRYPGSPRDPTRRRCDSGRNGSPPKTTEKERKFSGTTSTKSSLNGIRSTGSFGTSPRGSVLAGHGSQNSDGDNRPVTSGNTGTSPGLNSSGPSLTRATQEKRLSLGRSHLPINSDVRGGDRRPMTRFLPLCLRLKRHAPSSTETSKFNHRQRVGPYQIDNMTT</sequence>
<organism evidence="1 2">
    <name type="scientific">Dallia pectoralis</name>
    <name type="common">Alaska blackfish</name>
    <dbReference type="NCBI Taxonomy" id="75939"/>
    <lineage>
        <taxon>Eukaryota</taxon>
        <taxon>Metazoa</taxon>
        <taxon>Chordata</taxon>
        <taxon>Craniata</taxon>
        <taxon>Vertebrata</taxon>
        <taxon>Euteleostomi</taxon>
        <taxon>Actinopterygii</taxon>
        <taxon>Neopterygii</taxon>
        <taxon>Teleostei</taxon>
        <taxon>Protacanthopterygii</taxon>
        <taxon>Esociformes</taxon>
        <taxon>Umbridae</taxon>
        <taxon>Dallia</taxon>
    </lineage>
</organism>
<gene>
    <name evidence="1" type="ORF">DPEC_G00155090</name>
</gene>
<comment type="caution">
    <text evidence="1">The sequence shown here is derived from an EMBL/GenBank/DDBJ whole genome shotgun (WGS) entry which is preliminary data.</text>
</comment>